<comment type="caution">
    <text evidence="2">The sequence shown here is derived from an EMBL/GenBank/DDBJ whole genome shotgun (WGS) entry which is preliminary data.</text>
</comment>
<feature type="compositionally biased region" description="Low complexity" evidence="1">
    <location>
        <begin position="154"/>
        <end position="165"/>
    </location>
</feature>
<sequence length="224" mass="21601">MVKVLENRAIDLDIVPGSKDGGELKDQADALTGEATKNLPPEARQRVEGVTQGATAAGADALQTVGGGVKGIVDTAGNTVRLPLPYYAALSYILLMPKDTANARVSSQVGTLGGGLSDTVSGVAGGLGKVASGVGQTAAAPFTSAETKEGGEGAADSAKGAADSAVETAGEAGGKVSETAGEAGGKASETAGEAGDKASEAAGSAKDTVGDAAGEGQKKLGLSE</sequence>
<proteinExistence type="predicted"/>
<keyword evidence="3" id="KW-1185">Reference proteome</keyword>
<accession>A0A8H3J9X0</accession>
<organism evidence="2 3">
    <name type="scientific">Alectoria fallacina</name>
    <dbReference type="NCBI Taxonomy" id="1903189"/>
    <lineage>
        <taxon>Eukaryota</taxon>
        <taxon>Fungi</taxon>
        <taxon>Dikarya</taxon>
        <taxon>Ascomycota</taxon>
        <taxon>Pezizomycotina</taxon>
        <taxon>Lecanoromycetes</taxon>
        <taxon>OSLEUM clade</taxon>
        <taxon>Lecanoromycetidae</taxon>
        <taxon>Lecanorales</taxon>
        <taxon>Lecanorineae</taxon>
        <taxon>Parmeliaceae</taxon>
        <taxon>Alectoria</taxon>
    </lineage>
</organism>
<gene>
    <name evidence="2" type="ORF">ALECFALPRED_000715</name>
</gene>
<dbReference type="OrthoDB" id="5418774at2759"/>
<dbReference type="Proteomes" id="UP000664203">
    <property type="component" value="Unassembled WGS sequence"/>
</dbReference>
<protein>
    <submittedName>
        <fullName evidence="2">Uncharacterized protein</fullName>
    </submittedName>
</protein>
<feature type="region of interest" description="Disordered" evidence="1">
    <location>
        <begin position="142"/>
        <end position="224"/>
    </location>
</feature>
<dbReference type="EMBL" id="CAJPDR010001125">
    <property type="protein sequence ID" value="CAF9943581.1"/>
    <property type="molecule type" value="Genomic_DNA"/>
</dbReference>
<reference evidence="2" key="1">
    <citation type="submission" date="2021-03" db="EMBL/GenBank/DDBJ databases">
        <authorList>
            <person name="Tagirdzhanova G."/>
        </authorList>
    </citation>
    <scope>NUCLEOTIDE SEQUENCE</scope>
</reference>
<evidence type="ECO:0000313" key="3">
    <source>
        <dbReference type="Proteomes" id="UP000664203"/>
    </source>
</evidence>
<evidence type="ECO:0000313" key="2">
    <source>
        <dbReference type="EMBL" id="CAF9943581.1"/>
    </source>
</evidence>
<dbReference type="AlphaFoldDB" id="A0A8H3J9X0"/>
<dbReference type="Gene3D" id="6.10.140.1430">
    <property type="match status" value="1"/>
</dbReference>
<evidence type="ECO:0000256" key="1">
    <source>
        <dbReference type="SAM" id="MobiDB-lite"/>
    </source>
</evidence>
<name>A0A8H3J9X0_9LECA</name>